<keyword evidence="9" id="KW-1185">Reference proteome</keyword>
<dbReference type="GO" id="GO:0008972">
    <property type="term" value="F:phosphomethylpyrimidine kinase activity"/>
    <property type="evidence" value="ECO:0007669"/>
    <property type="project" value="InterPro"/>
</dbReference>
<organism evidence="8 9">
    <name type="scientific">Paraburkholderia phymatum (strain DSM 17167 / CIP 108236 / LMG 21445 / STM815)</name>
    <name type="common">Burkholderia phymatum</name>
    <dbReference type="NCBI Taxonomy" id="391038"/>
    <lineage>
        <taxon>Bacteria</taxon>
        <taxon>Pseudomonadati</taxon>
        <taxon>Pseudomonadota</taxon>
        <taxon>Betaproteobacteria</taxon>
        <taxon>Burkholderiales</taxon>
        <taxon>Burkholderiaceae</taxon>
        <taxon>Paraburkholderia</taxon>
    </lineage>
</organism>
<keyword evidence="3 8" id="KW-0808">Transferase</keyword>
<dbReference type="KEGG" id="bph:Bphy_1361"/>
<dbReference type="eggNOG" id="COG0351">
    <property type="taxonomic scope" value="Bacteria"/>
</dbReference>
<dbReference type="SUPFAM" id="SSF53613">
    <property type="entry name" value="Ribokinase-like"/>
    <property type="match status" value="1"/>
</dbReference>
<dbReference type="GO" id="GO:0009228">
    <property type="term" value="P:thiamine biosynthetic process"/>
    <property type="evidence" value="ECO:0007669"/>
    <property type="project" value="InterPro"/>
</dbReference>
<evidence type="ECO:0000256" key="2">
    <source>
        <dbReference type="ARBA" id="ARBA00012135"/>
    </source>
</evidence>
<evidence type="ECO:0000256" key="1">
    <source>
        <dbReference type="ARBA" id="ARBA00004948"/>
    </source>
</evidence>
<dbReference type="HOGENOM" id="CLU_020520_0_1_4"/>
<dbReference type="STRING" id="391038.Bphy_1361"/>
<evidence type="ECO:0000256" key="5">
    <source>
        <dbReference type="ARBA" id="ARBA00022777"/>
    </source>
</evidence>
<dbReference type="CDD" id="cd01169">
    <property type="entry name" value="HMPP_kinase"/>
    <property type="match status" value="1"/>
</dbReference>
<dbReference type="FunFam" id="3.40.1190.20:FF:000003">
    <property type="entry name" value="Phosphomethylpyrimidine kinase ThiD"/>
    <property type="match status" value="1"/>
</dbReference>
<evidence type="ECO:0000313" key="8">
    <source>
        <dbReference type="EMBL" id="ACC70543.1"/>
    </source>
</evidence>
<keyword evidence="6" id="KW-0067">ATP-binding</keyword>
<name>B2JIE9_PARP8</name>
<dbReference type="InterPro" id="IPR013749">
    <property type="entry name" value="PM/HMP-P_kinase-1"/>
</dbReference>
<dbReference type="NCBIfam" id="TIGR00097">
    <property type="entry name" value="HMP-P_kinase"/>
    <property type="match status" value="1"/>
</dbReference>
<dbReference type="InterPro" id="IPR004399">
    <property type="entry name" value="HMP/HMP-P_kinase_dom"/>
</dbReference>
<dbReference type="Pfam" id="PF08543">
    <property type="entry name" value="Phos_pyr_kin"/>
    <property type="match status" value="1"/>
</dbReference>
<dbReference type="GO" id="GO:0005829">
    <property type="term" value="C:cytosol"/>
    <property type="evidence" value="ECO:0007669"/>
    <property type="project" value="TreeGrafter"/>
</dbReference>
<keyword evidence="4" id="KW-0547">Nucleotide-binding</keyword>
<comment type="pathway">
    <text evidence="1">Cofactor biosynthesis; thiamine diphosphate biosynthesis.</text>
</comment>
<evidence type="ECO:0000256" key="3">
    <source>
        <dbReference type="ARBA" id="ARBA00022679"/>
    </source>
</evidence>
<dbReference type="UniPathway" id="UPA00060">
    <property type="reaction ID" value="UER00138"/>
</dbReference>
<reference evidence="9" key="1">
    <citation type="journal article" date="2014" name="Stand. Genomic Sci.">
        <title>Complete genome sequence of Burkholderia phymatum STM815(T), a broad host range and efficient nitrogen-fixing symbiont of Mimosa species.</title>
        <authorList>
            <person name="Moulin L."/>
            <person name="Klonowska A."/>
            <person name="Caroline B."/>
            <person name="Booth K."/>
            <person name="Vriezen J.A."/>
            <person name="Melkonian R."/>
            <person name="James E.K."/>
            <person name="Young J.P."/>
            <person name="Bena G."/>
            <person name="Hauser L."/>
            <person name="Land M."/>
            <person name="Kyrpides N."/>
            <person name="Bruce D."/>
            <person name="Chain P."/>
            <person name="Copeland A."/>
            <person name="Pitluck S."/>
            <person name="Woyke T."/>
            <person name="Lizotte-Waniewski M."/>
            <person name="Bristow J."/>
            <person name="Riley M."/>
        </authorList>
    </citation>
    <scope>NUCLEOTIDE SEQUENCE [LARGE SCALE GENOMIC DNA]</scope>
    <source>
        <strain evidence="9">DSM 17167 / CIP 108236 / LMG 21445 / STM815</strain>
    </source>
</reference>
<dbReference type="GO" id="GO:0009229">
    <property type="term" value="P:thiamine diphosphate biosynthetic process"/>
    <property type="evidence" value="ECO:0007669"/>
    <property type="project" value="UniProtKB-UniPathway"/>
</dbReference>
<dbReference type="RefSeq" id="WP_012400757.1">
    <property type="nucleotide sequence ID" value="NC_010622.1"/>
</dbReference>
<dbReference type="Proteomes" id="UP000001192">
    <property type="component" value="Chromosome 1"/>
</dbReference>
<dbReference type="InterPro" id="IPR029056">
    <property type="entry name" value="Ribokinase-like"/>
</dbReference>
<dbReference type="GO" id="GO:0008902">
    <property type="term" value="F:hydroxymethylpyrimidine kinase activity"/>
    <property type="evidence" value="ECO:0007669"/>
    <property type="project" value="UniProtKB-EC"/>
</dbReference>
<evidence type="ECO:0000313" key="9">
    <source>
        <dbReference type="Proteomes" id="UP000001192"/>
    </source>
</evidence>
<dbReference type="AlphaFoldDB" id="B2JIE9"/>
<dbReference type="Gene3D" id="3.40.1190.20">
    <property type="match status" value="1"/>
</dbReference>
<protein>
    <recommendedName>
        <fullName evidence="2">hydroxymethylpyrimidine kinase</fullName>
        <ecNumber evidence="2">2.7.1.49</ecNumber>
    </recommendedName>
</protein>
<dbReference type="GO" id="GO:0005524">
    <property type="term" value="F:ATP binding"/>
    <property type="evidence" value="ECO:0007669"/>
    <property type="project" value="UniProtKB-KW"/>
</dbReference>
<proteinExistence type="predicted"/>
<dbReference type="EMBL" id="CP001043">
    <property type="protein sequence ID" value="ACC70543.1"/>
    <property type="molecule type" value="Genomic_DNA"/>
</dbReference>
<dbReference type="PANTHER" id="PTHR20858:SF17">
    <property type="entry name" value="HYDROXYMETHYLPYRIMIDINE_PHOSPHOMETHYLPYRIMIDINE KINASE THI20-RELATED"/>
    <property type="match status" value="1"/>
</dbReference>
<keyword evidence="5 8" id="KW-0418">Kinase</keyword>
<accession>B2JIE9</accession>
<evidence type="ECO:0000259" key="7">
    <source>
        <dbReference type="Pfam" id="PF08543"/>
    </source>
</evidence>
<evidence type="ECO:0000256" key="4">
    <source>
        <dbReference type="ARBA" id="ARBA00022741"/>
    </source>
</evidence>
<gene>
    <name evidence="8" type="ordered locus">Bphy_1361</name>
</gene>
<dbReference type="PANTHER" id="PTHR20858">
    <property type="entry name" value="PHOSPHOMETHYLPYRIMIDINE KINASE"/>
    <property type="match status" value="1"/>
</dbReference>
<dbReference type="EC" id="2.7.1.49" evidence="2"/>
<dbReference type="OrthoDB" id="9810880at2"/>
<evidence type="ECO:0000256" key="6">
    <source>
        <dbReference type="ARBA" id="ARBA00022840"/>
    </source>
</evidence>
<sequence length="268" mass="27911">MTRPIPNVLTIAGSDSGGGAGIQADLKTFSALGAYGASVITALTAQNTRGVTAIHTPEPAFVSAQLDAVFDDIRIDAVKIGMLANASIVLAVADALRRHKPKHVVLDTVMISKSNHALLAPEAVDAVRSELLPLADLLTPNLPEAAALLGTSSARDEAAMVDQGEALRKLGARAVLMKGGHLAATDSPDWLIQESGTMRLAGPRVPVKNTHGTGCSLSSAIAALIPQHNDLASAVADAKQWLTGALEQSGRLDVGHGVGPVHHFYRWW</sequence>
<feature type="domain" description="Pyridoxamine kinase/Phosphomethylpyrimidine kinase" evidence="7">
    <location>
        <begin position="15"/>
        <end position="262"/>
    </location>
</feature>